<proteinExistence type="inferred from homology"/>
<evidence type="ECO:0000313" key="3">
    <source>
        <dbReference type="EMBL" id="RKF63633.1"/>
    </source>
</evidence>
<evidence type="ECO:0000313" key="4">
    <source>
        <dbReference type="Proteomes" id="UP000286134"/>
    </source>
</evidence>
<dbReference type="OrthoDB" id="270284at2759"/>
<dbReference type="GO" id="GO:0005634">
    <property type="term" value="C:nucleus"/>
    <property type="evidence" value="ECO:0007669"/>
    <property type="project" value="TreeGrafter"/>
</dbReference>
<protein>
    <submittedName>
        <fullName evidence="3">Translation machinery-associated protein 16</fullName>
    </submittedName>
</protein>
<dbReference type="InterPro" id="IPR038356">
    <property type="entry name" value="Tma16_sf"/>
</dbReference>
<accession>A0A420I1S7</accession>
<sequence>MSKGLERVQKKIIKKKGKNSALHENSRDAQRLRRAQGRDDKLEKMALARRKIDRPLLERAKYFQNSTSIGDIGSLEMEEIQTLIRRFLEQYAEELSQLKKDRRPGRPSSAREDLMRLKVATSEKEYKDGFYMPDLTDENNVVLLKKWEGSWSYLSTLKWVRVSSSGRVQTSRFPPKGDV</sequence>
<evidence type="ECO:0000256" key="2">
    <source>
        <dbReference type="SAM" id="MobiDB-lite"/>
    </source>
</evidence>
<dbReference type="STRING" id="212602.A0A420I1S7"/>
<dbReference type="PANTHER" id="PTHR13349:SF2">
    <property type="entry name" value="TRANSLATION MACHINERY-ASSOCIATED PROTEIN 16"/>
    <property type="match status" value="1"/>
</dbReference>
<dbReference type="PANTHER" id="PTHR13349">
    <property type="entry name" value="TRANSLATION MACHINERY-ASSOCIATED PROTEIN 16"/>
    <property type="match status" value="1"/>
</dbReference>
<feature type="region of interest" description="Disordered" evidence="2">
    <location>
        <begin position="1"/>
        <end position="40"/>
    </location>
</feature>
<evidence type="ECO:0000256" key="1">
    <source>
        <dbReference type="ARBA" id="ARBA00034127"/>
    </source>
</evidence>
<name>A0A420I1S7_9PEZI</name>
<comment type="similarity">
    <text evidence="1">Belongs to the TMA16 family.</text>
</comment>
<gene>
    <name evidence="3" type="ORF">OnM2_024007</name>
</gene>
<dbReference type="Pfam" id="PF11176">
    <property type="entry name" value="Tma16"/>
    <property type="match status" value="1"/>
</dbReference>
<reference evidence="3 4" key="1">
    <citation type="journal article" date="2018" name="BMC Genomics">
        <title>Comparative genome analyses reveal sequence features reflecting distinct modes of host-adaptation between dicot and monocot powdery mildew.</title>
        <authorList>
            <person name="Wu Y."/>
            <person name="Ma X."/>
            <person name="Pan Z."/>
            <person name="Kale S.D."/>
            <person name="Song Y."/>
            <person name="King H."/>
            <person name="Zhang Q."/>
            <person name="Presley C."/>
            <person name="Deng X."/>
            <person name="Wei C.I."/>
            <person name="Xiao S."/>
        </authorList>
    </citation>
    <scope>NUCLEOTIDE SEQUENCE [LARGE SCALE GENOMIC DNA]</scope>
    <source>
        <strain evidence="3">UMSG2</strain>
    </source>
</reference>
<comment type="caution">
    <text evidence="3">The sequence shown here is derived from an EMBL/GenBank/DDBJ whole genome shotgun (WGS) entry which is preliminary data.</text>
</comment>
<organism evidence="3 4">
    <name type="scientific">Erysiphe neolycopersici</name>
    <dbReference type="NCBI Taxonomy" id="212602"/>
    <lineage>
        <taxon>Eukaryota</taxon>
        <taxon>Fungi</taxon>
        <taxon>Dikarya</taxon>
        <taxon>Ascomycota</taxon>
        <taxon>Pezizomycotina</taxon>
        <taxon>Leotiomycetes</taxon>
        <taxon>Erysiphales</taxon>
        <taxon>Erysiphaceae</taxon>
        <taxon>Erysiphe</taxon>
    </lineage>
</organism>
<dbReference type="InterPro" id="IPR021346">
    <property type="entry name" value="Tma16"/>
</dbReference>
<dbReference type="Gene3D" id="1.20.1440.170">
    <property type="entry name" value="Translation machinery-associated protein 16-like"/>
    <property type="match status" value="1"/>
</dbReference>
<dbReference type="AlphaFoldDB" id="A0A420I1S7"/>
<dbReference type="EMBL" id="MCFK01002446">
    <property type="protein sequence ID" value="RKF63633.1"/>
    <property type="molecule type" value="Genomic_DNA"/>
</dbReference>
<feature type="compositionally biased region" description="Basic and acidic residues" evidence="2">
    <location>
        <begin position="24"/>
        <end position="40"/>
    </location>
</feature>
<keyword evidence="4" id="KW-1185">Reference proteome</keyword>
<dbReference type="Proteomes" id="UP000286134">
    <property type="component" value="Unassembled WGS sequence"/>
</dbReference>